<dbReference type="Pfam" id="PF02126">
    <property type="entry name" value="PTE"/>
    <property type="match status" value="1"/>
</dbReference>
<dbReference type="PANTHER" id="PTHR10819:SF3">
    <property type="entry name" value="PHOSPHOTRIESTERASE-RELATED PROTEIN"/>
    <property type="match status" value="1"/>
</dbReference>
<comment type="caution">
    <text evidence="4">Lacks conserved residue(s) required for the propagation of feature annotation.</text>
</comment>
<evidence type="ECO:0008006" key="7">
    <source>
        <dbReference type="Google" id="ProtNLM"/>
    </source>
</evidence>
<feature type="binding site" evidence="3">
    <location>
        <position position="362"/>
    </location>
    <ligand>
        <name>a divalent metal cation</name>
        <dbReference type="ChEBI" id="CHEBI:60240"/>
        <label>2</label>
    </ligand>
</feature>
<accession>A0AAV1YS12</accession>
<gene>
    <name evidence="5" type="ORF">LARSCL_LOCUS513</name>
</gene>
<keyword evidence="1 3" id="KW-0479">Metal-binding</keyword>
<sequence>MALTPDESFIMAEKLLNKQKWWTDKLFFAHVMKEWDIGFISCIYVPNNFEQNVMNTFAEMYKIDYRRLNLNVMLSTEVGTGRTLSPVAVRYSGKLEGNIVGPFLAISSTDFEIGTALVKLLELESCCRNMTGKVQTVLGPVNPDTLGVTFTHEHLLHELPLEVFRHPLPGNIPPLQGDPFSIQNIGWVRQYPYCFDINNIYTDESVRKAVIEEMYFFKQLGGGTIVDNGSVGLRAKDQAQFLTSLSKETGIHVVTGTGFYVTFAQPQSVLNMKVEDMAAKMREDLLVGIDGTNVKCGVIGEVGCSWPLADFERKSLVSSAIVQAETGCPVIIHPGRDKKSPEEIFRVFQEAGGKLQKTVMSHLERTLHTKEDLAEFASMGSYCEFDLFGIEVSHYQHNEDIDMPSDAQRVERLYHLIQQGFGDKIVIGHDIHTKHRLMKFGGHGFSHIIANVLPKMRRRGFSENDIKKILIDNPKKWLTFQ</sequence>
<evidence type="ECO:0000256" key="4">
    <source>
        <dbReference type="PROSITE-ProRule" id="PRU00679"/>
    </source>
</evidence>
<reference evidence="5 6" key="1">
    <citation type="submission" date="2024-04" db="EMBL/GenBank/DDBJ databases">
        <authorList>
            <person name="Rising A."/>
            <person name="Reimegard J."/>
            <person name="Sonavane S."/>
            <person name="Akerstrom W."/>
            <person name="Nylinder S."/>
            <person name="Hedman E."/>
            <person name="Kallberg Y."/>
        </authorList>
    </citation>
    <scope>NUCLEOTIDE SEQUENCE [LARGE SCALE GENOMIC DNA]</scope>
</reference>
<evidence type="ECO:0000313" key="6">
    <source>
        <dbReference type="Proteomes" id="UP001497382"/>
    </source>
</evidence>
<dbReference type="Gene3D" id="3.20.20.140">
    <property type="entry name" value="Metal-dependent hydrolases"/>
    <property type="match status" value="1"/>
</dbReference>
<dbReference type="PANTHER" id="PTHR10819">
    <property type="entry name" value="PHOSPHOTRIESTERASE-RELATED"/>
    <property type="match status" value="1"/>
</dbReference>
<comment type="caution">
    <text evidence="5">The sequence shown here is derived from an EMBL/GenBank/DDBJ whole genome shotgun (WGS) entry which is preliminary data.</text>
</comment>
<comment type="similarity">
    <text evidence="4">Belongs to the metallo-dependent hydrolases superfamily. Phosphotriesterase family.</text>
</comment>
<dbReference type="Proteomes" id="UP001497382">
    <property type="component" value="Unassembled WGS sequence"/>
</dbReference>
<dbReference type="InterPro" id="IPR032466">
    <property type="entry name" value="Metal_Hydrolase"/>
</dbReference>
<feature type="binding site" evidence="3">
    <location>
        <position position="333"/>
    </location>
    <ligand>
        <name>a divalent metal cation</name>
        <dbReference type="ChEBI" id="CHEBI:60240"/>
        <label>2</label>
    </ligand>
</feature>
<dbReference type="SUPFAM" id="SSF51556">
    <property type="entry name" value="Metallo-dependent hydrolases"/>
    <property type="match status" value="1"/>
</dbReference>
<evidence type="ECO:0000256" key="1">
    <source>
        <dbReference type="ARBA" id="ARBA00022723"/>
    </source>
</evidence>
<feature type="binding site" evidence="3">
    <location>
        <position position="301"/>
    </location>
    <ligand>
        <name>a divalent metal cation</name>
        <dbReference type="ChEBI" id="CHEBI:60240"/>
        <label>1</label>
    </ligand>
</feature>
<evidence type="ECO:0000313" key="5">
    <source>
        <dbReference type="EMBL" id="CAL1261624.1"/>
    </source>
</evidence>
<dbReference type="PROSITE" id="PS51347">
    <property type="entry name" value="PHOSPHOTRIESTERASE_2"/>
    <property type="match status" value="1"/>
</dbReference>
<dbReference type="GO" id="GO:0008270">
    <property type="term" value="F:zinc ion binding"/>
    <property type="evidence" value="ECO:0007669"/>
    <property type="project" value="InterPro"/>
</dbReference>
<feature type="binding site" evidence="3">
    <location>
        <position position="301"/>
    </location>
    <ligand>
        <name>a divalent metal cation</name>
        <dbReference type="ChEBI" id="CHEBI:60240"/>
        <label>2</label>
    </ligand>
</feature>
<proteinExistence type="inferred from homology"/>
<evidence type="ECO:0000256" key="2">
    <source>
        <dbReference type="ARBA" id="ARBA00022801"/>
    </source>
</evidence>
<dbReference type="AlphaFoldDB" id="A0AAV1YS12"/>
<feature type="binding site" evidence="3">
    <location>
        <position position="154"/>
    </location>
    <ligand>
        <name>a divalent metal cation</name>
        <dbReference type="ChEBI" id="CHEBI:60240"/>
        <label>1</label>
    </ligand>
</feature>
<feature type="binding site" evidence="3">
    <location>
        <position position="152"/>
    </location>
    <ligand>
        <name>a divalent metal cation</name>
        <dbReference type="ChEBI" id="CHEBI:60240"/>
        <label>1</label>
    </ligand>
</feature>
<comment type="cofactor">
    <cofactor evidence="3">
        <name>a divalent metal cation</name>
        <dbReference type="ChEBI" id="CHEBI:60240"/>
    </cofactor>
    <text evidence="3">Binds 2 divalent metal cations per subunit.</text>
</comment>
<keyword evidence="6" id="KW-1185">Reference proteome</keyword>
<feature type="binding site" evidence="3">
    <location>
        <position position="430"/>
    </location>
    <ligand>
        <name>a divalent metal cation</name>
        <dbReference type="ChEBI" id="CHEBI:60240"/>
        <label>1</label>
    </ligand>
</feature>
<dbReference type="GO" id="GO:0016787">
    <property type="term" value="F:hydrolase activity"/>
    <property type="evidence" value="ECO:0007669"/>
    <property type="project" value="UniProtKB-KW"/>
</dbReference>
<protein>
    <recommendedName>
        <fullName evidence="7">Parathion hydrolase-related protein</fullName>
    </recommendedName>
</protein>
<organism evidence="5 6">
    <name type="scientific">Larinioides sclopetarius</name>
    <dbReference type="NCBI Taxonomy" id="280406"/>
    <lineage>
        <taxon>Eukaryota</taxon>
        <taxon>Metazoa</taxon>
        <taxon>Ecdysozoa</taxon>
        <taxon>Arthropoda</taxon>
        <taxon>Chelicerata</taxon>
        <taxon>Arachnida</taxon>
        <taxon>Araneae</taxon>
        <taxon>Araneomorphae</taxon>
        <taxon>Entelegynae</taxon>
        <taxon>Araneoidea</taxon>
        <taxon>Araneidae</taxon>
        <taxon>Larinioides</taxon>
    </lineage>
</organism>
<keyword evidence="2" id="KW-0378">Hydrolase</keyword>
<dbReference type="EMBL" id="CAXIEN010000002">
    <property type="protein sequence ID" value="CAL1261624.1"/>
    <property type="molecule type" value="Genomic_DNA"/>
</dbReference>
<dbReference type="InterPro" id="IPR001559">
    <property type="entry name" value="Phosphotriesterase"/>
</dbReference>
<evidence type="ECO:0000256" key="3">
    <source>
        <dbReference type="PIRSR" id="PIRSR601559-52"/>
    </source>
</evidence>
<name>A0AAV1YS12_9ARAC</name>